<dbReference type="InterPro" id="IPR014782">
    <property type="entry name" value="Peptidase_M1_dom"/>
</dbReference>
<dbReference type="EC" id="3.4.11.2" evidence="5"/>
<keyword evidence="18" id="KW-0449">Lipoprotein</keyword>
<dbReference type="InterPro" id="IPR050344">
    <property type="entry name" value="Peptidase_M1_aminopeptidases"/>
</dbReference>
<evidence type="ECO:0000256" key="2">
    <source>
        <dbReference type="ARBA" id="ARBA00001947"/>
    </source>
</evidence>
<dbReference type="GO" id="GO:0043171">
    <property type="term" value="P:peptide catabolic process"/>
    <property type="evidence" value="ECO:0007669"/>
    <property type="project" value="TreeGrafter"/>
</dbReference>
<gene>
    <name evidence="21" type="ORF">NQ315_003030</name>
</gene>
<keyword evidence="11" id="KW-0732">Signal</keyword>
<dbReference type="Proteomes" id="UP001159042">
    <property type="component" value="Unassembled WGS sequence"/>
</dbReference>
<dbReference type="Pfam" id="PF01433">
    <property type="entry name" value="Peptidase_M1"/>
    <property type="match status" value="1"/>
</dbReference>
<dbReference type="InterPro" id="IPR024571">
    <property type="entry name" value="ERAP1-like_C_dom"/>
</dbReference>
<evidence type="ECO:0000313" key="22">
    <source>
        <dbReference type="Proteomes" id="UP001159042"/>
    </source>
</evidence>
<evidence type="ECO:0000256" key="7">
    <source>
        <dbReference type="ARBA" id="ARBA00022475"/>
    </source>
</evidence>
<evidence type="ECO:0000256" key="4">
    <source>
        <dbReference type="ARBA" id="ARBA00010136"/>
    </source>
</evidence>
<keyword evidence="14" id="KW-0482">Metalloprotease</keyword>
<evidence type="ECO:0000256" key="17">
    <source>
        <dbReference type="ARBA" id="ARBA00023180"/>
    </source>
</evidence>
<dbReference type="FunFam" id="1.25.50.20:FF:000001">
    <property type="entry name" value="Aminopeptidase"/>
    <property type="match status" value="1"/>
</dbReference>
<keyword evidence="15" id="KW-0472">Membrane</keyword>
<dbReference type="SUPFAM" id="SSF55486">
    <property type="entry name" value="Metalloproteases ('zincins'), catalytic domain"/>
    <property type="match status" value="1"/>
</dbReference>
<evidence type="ECO:0000256" key="18">
    <source>
        <dbReference type="ARBA" id="ARBA00023288"/>
    </source>
</evidence>
<name>A0AAV8W5H1_9CUCU</name>
<protein>
    <recommendedName>
        <fullName evidence="6">Aminopeptidase N</fullName>
        <ecNumber evidence="5">3.4.11.2</ecNumber>
    </recommendedName>
</protein>
<keyword evidence="7" id="KW-1003">Cell membrane</keyword>
<comment type="similarity">
    <text evidence="4">Belongs to the peptidase M1 family.</text>
</comment>
<comment type="cofactor">
    <cofactor evidence="2">
        <name>Zn(2+)</name>
        <dbReference type="ChEBI" id="CHEBI:29105"/>
    </cofactor>
</comment>
<keyword evidence="9" id="KW-0645">Protease</keyword>
<dbReference type="PANTHER" id="PTHR11533">
    <property type="entry name" value="PROTEASE M1 ZINC METALLOPROTEASE"/>
    <property type="match status" value="1"/>
</dbReference>
<dbReference type="AlphaFoldDB" id="A0AAV8W5H1"/>
<evidence type="ECO:0000256" key="14">
    <source>
        <dbReference type="ARBA" id="ARBA00023049"/>
    </source>
</evidence>
<proteinExistence type="inferred from homology"/>
<dbReference type="FunFam" id="2.60.40.1910:FF:000008">
    <property type="entry name" value="Aminopeptidase"/>
    <property type="match status" value="1"/>
</dbReference>
<keyword evidence="10" id="KW-0479">Metal-binding</keyword>
<evidence type="ECO:0000256" key="16">
    <source>
        <dbReference type="ARBA" id="ARBA00023157"/>
    </source>
</evidence>
<dbReference type="GO" id="GO:0005737">
    <property type="term" value="C:cytoplasm"/>
    <property type="evidence" value="ECO:0007669"/>
    <property type="project" value="TreeGrafter"/>
</dbReference>
<evidence type="ECO:0000256" key="6">
    <source>
        <dbReference type="ARBA" id="ARBA00015611"/>
    </source>
</evidence>
<dbReference type="Gene3D" id="2.60.40.1910">
    <property type="match status" value="1"/>
</dbReference>
<feature type="domain" description="Peptidase M1 membrane alanine aminopeptidase" evidence="19">
    <location>
        <begin position="2"/>
        <end position="58"/>
    </location>
</feature>
<comment type="catalytic activity">
    <reaction evidence="1">
        <text>Release of an N-terminal amino acid, Xaa-|-Yaa- from a peptide, amide or arylamide. Xaa is preferably Ala, but may be most amino acids including Pro (slow action). When a terminal hydrophobic residue is followed by a prolyl residue, the two may be released as an intact Xaa-Pro dipeptide.</text>
        <dbReference type="EC" id="3.4.11.2"/>
    </reaction>
</comment>
<feature type="domain" description="ERAP1-like C-terminal" evidence="20">
    <location>
        <begin position="141"/>
        <end position="467"/>
    </location>
</feature>
<dbReference type="EMBL" id="JANEYG010000010">
    <property type="protein sequence ID" value="KAJ8921412.1"/>
    <property type="molecule type" value="Genomic_DNA"/>
</dbReference>
<evidence type="ECO:0000259" key="20">
    <source>
        <dbReference type="Pfam" id="PF11838"/>
    </source>
</evidence>
<evidence type="ECO:0000256" key="3">
    <source>
        <dbReference type="ARBA" id="ARBA00004609"/>
    </source>
</evidence>
<dbReference type="GO" id="GO:0098552">
    <property type="term" value="C:side of membrane"/>
    <property type="evidence" value="ECO:0007669"/>
    <property type="project" value="UniProtKB-KW"/>
</dbReference>
<dbReference type="Gene3D" id="1.25.50.20">
    <property type="match status" value="1"/>
</dbReference>
<keyword evidence="22" id="KW-1185">Reference proteome</keyword>
<dbReference type="GO" id="GO:0008270">
    <property type="term" value="F:zinc ion binding"/>
    <property type="evidence" value="ECO:0007669"/>
    <property type="project" value="InterPro"/>
</dbReference>
<evidence type="ECO:0000256" key="11">
    <source>
        <dbReference type="ARBA" id="ARBA00022729"/>
    </source>
</evidence>
<dbReference type="GO" id="GO:0006508">
    <property type="term" value="P:proteolysis"/>
    <property type="evidence" value="ECO:0007669"/>
    <property type="project" value="UniProtKB-KW"/>
</dbReference>
<evidence type="ECO:0000256" key="9">
    <source>
        <dbReference type="ARBA" id="ARBA00022670"/>
    </source>
</evidence>
<comment type="caution">
    <text evidence="21">The sequence shown here is derived from an EMBL/GenBank/DDBJ whole genome shotgun (WGS) entry which is preliminary data.</text>
</comment>
<sequence length="490" mass="56587">MSQFLGEEVVRRGVSNYLRKHKFGNAEQDDLWESLTENAHRSNIIPRSLTVKTIMDTWTLQTGYPVITVKRNYKKKNVEISQRRFLRDILNSKDDANSCWWVPLSYSTKQNLNFKTTTPEHWLSCPSKNYVIEDIADEKDWVIFNNQMAGIYKVNYDEDNWKLIIKTLQSDEYDTIPVLNRVQLICDSADLAFIGTLQYDIFFDLVNYLNADLEYLPWKSALGKTAGLTTHLKKSNIYGLFKEYMQKLLAPIYKKLGGLEIPASSADKLDSIKLQVLIASKACKFEVADCITHSQNLFKRFVSNPNDTDLIPKDLRGVVYCTTLKHGGEAEWEFLWKHYKNSNVATEKNTILSALGCTKELKLLKKYLEWSLDDAIIRRQDSSSVFAAVARNDVGFDIAKNFFYDNVKRIFKHLQPNKRRISRYLSSVANQMTEAKEQSELEQFIEKNKENFSEVKQGVEQSLETVKISVQWQAKHAAPISKILAKYSTK</sequence>
<keyword evidence="13" id="KW-0862">Zinc</keyword>
<evidence type="ECO:0000256" key="8">
    <source>
        <dbReference type="ARBA" id="ARBA00022622"/>
    </source>
</evidence>
<dbReference type="GO" id="GO:0005615">
    <property type="term" value="C:extracellular space"/>
    <property type="evidence" value="ECO:0007669"/>
    <property type="project" value="TreeGrafter"/>
</dbReference>
<evidence type="ECO:0000256" key="5">
    <source>
        <dbReference type="ARBA" id="ARBA00012564"/>
    </source>
</evidence>
<reference evidence="21 22" key="1">
    <citation type="journal article" date="2023" name="Insect Mol. Biol.">
        <title>Genome sequencing provides insights into the evolution of gene families encoding plant cell wall-degrading enzymes in longhorned beetles.</title>
        <authorList>
            <person name="Shin N.R."/>
            <person name="Okamura Y."/>
            <person name="Kirsch R."/>
            <person name="Pauchet Y."/>
        </authorList>
    </citation>
    <scope>NUCLEOTIDE SEQUENCE [LARGE SCALE GENOMIC DNA]</scope>
    <source>
        <strain evidence="21">EAD_L_NR</strain>
    </source>
</reference>
<dbReference type="GO" id="GO:0016285">
    <property type="term" value="F:alanyl aminopeptidase activity"/>
    <property type="evidence" value="ECO:0007669"/>
    <property type="project" value="UniProtKB-EC"/>
</dbReference>
<evidence type="ECO:0000256" key="13">
    <source>
        <dbReference type="ARBA" id="ARBA00022833"/>
    </source>
</evidence>
<dbReference type="Pfam" id="PF11838">
    <property type="entry name" value="ERAP1_C"/>
    <property type="match status" value="1"/>
</dbReference>
<evidence type="ECO:0000256" key="1">
    <source>
        <dbReference type="ARBA" id="ARBA00000098"/>
    </source>
</evidence>
<keyword evidence="8" id="KW-0336">GPI-anchor</keyword>
<keyword evidence="16" id="KW-1015">Disulfide bond</keyword>
<evidence type="ECO:0000259" key="19">
    <source>
        <dbReference type="Pfam" id="PF01433"/>
    </source>
</evidence>
<evidence type="ECO:0000256" key="10">
    <source>
        <dbReference type="ARBA" id="ARBA00022723"/>
    </source>
</evidence>
<dbReference type="GO" id="GO:0042277">
    <property type="term" value="F:peptide binding"/>
    <property type="evidence" value="ECO:0007669"/>
    <property type="project" value="TreeGrafter"/>
</dbReference>
<evidence type="ECO:0000256" key="15">
    <source>
        <dbReference type="ARBA" id="ARBA00023136"/>
    </source>
</evidence>
<dbReference type="GO" id="GO:0005886">
    <property type="term" value="C:plasma membrane"/>
    <property type="evidence" value="ECO:0007669"/>
    <property type="project" value="UniProtKB-SubCell"/>
</dbReference>
<dbReference type="InterPro" id="IPR027268">
    <property type="entry name" value="Peptidase_M4/M1_CTD_sf"/>
</dbReference>
<evidence type="ECO:0000256" key="12">
    <source>
        <dbReference type="ARBA" id="ARBA00022801"/>
    </source>
</evidence>
<keyword evidence="12" id="KW-0378">Hydrolase</keyword>
<accession>A0AAV8W5H1</accession>
<dbReference type="Gene3D" id="1.10.390.10">
    <property type="entry name" value="Neutral Protease Domain 2"/>
    <property type="match status" value="1"/>
</dbReference>
<comment type="subcellular location">
    <subcellularLocation>
        <location evidence="3">Cell membrane</location>
        <topology evidence="3">Lipid-anchor</topology>
        <topology evidence="3">GPI-anchor</topology>
    </subcellularLocation>
</comment>
<keyword evidence="17" id="KW-0325">Glycoprotein</keyword>
<dbReference type="GO" id="GO:0070006">
    <property type="term" value="F:metalloaminopeptidase activity"/>
    <property type="evidence" value="ECO:0007669"/>
    <property type="project" value="TreeGrafter"/>
</dbReference>
<dbReference type="PANTHER" id="PTHR11533:SF253">
    <property type="entry name" value="AMINOPEPTIDASE-RELATED"/>
    <property type="match status" value="1"/>
</dbReference>
<evidence type="ECO:0000313" key="21">
    <source>
        <dbReference type="EMBL" id="KAJ8921412.1"/>
    </source>
</evidence>
<organism evidence="21 22">
    <name type="scientific">Exocentrus adspersus</name>
    <dbReference type="NCBI Taxonomy" id="1586481"/>
    <lineage>
        <taxon>Eukaryota</taxon>
        <taxon>Metazoa</taxon>
        <taxon>Ecdysozoa</taxon>
        <taxon>Arthropoda</taxon>
        <taxon>Hexapoda</taxon>
        <taxon>Insecta</taxon>
        <taxon>Pterygota</taxon>
        <taxon>Neoptera</taxon>
        <taxon>Endopterygota</taxon>
        <taxon>Coleoptera</taxon>
        <taxon>Polyphaga</taxon>
        <taxon>Cucujiformia</taxon>
        <taxon>Chrysomeloidea</taxon>
        <taxon>Cerambycidae</taxon>
        <taxon>Lamiinae</taxon>
        <taxon>Acanthocinini</taxon>
        <taxon>Exocentrus</taxon>
    </lineage>
</organism>